<evidence type="ECO:0000313" key="1">
    <source>
        <dbReference type="EMBL" id="JAE09149.1"/>
    </source>
</evidence>
<protein>
    <submittedName>
        <fullName evidence="1">Uncharacterized protein</fullName>
    </submittedName>
</protein>
<reference evidence="1" key="2">
    <citation type="journal article" date="2015" name="Data Brief">
        <title>Shoot transcriptome of the giant reed, Arundo donax.</title>
        <authorList>
            <person name="Barrero R.A."/>
            <person name="Guerrero F.D."/>
            <person name="Moolhuijzen P."/>
            <person name="Goolsby J.A."/>
            <person name="Tidwell J."/>
            <person name="Bellgard S.E."/>
            <person name="Bellgard M.I."/>
        </authorList>
    </citation>
    <scope>NUCLEOTIDE SEQUENCE</scope>
    <source>
        <tissue evidence="1">Shoot tissue taken approximately 20 cm above the soil surface</tissue>
    </source>
</reference>
<dbReference type="EMBL" id="GBRH01188747">
    <property type="protein sequence ID" value="JAE09149.1"/>
    <property type="molecule type" value="Transcribed_RNA"/>
</dbReference>
<name>A0A0A9FD77_ARUDO</name>
<organism evidence="1">
    <name type="scientific">Arundo donax</name>
    <name type="common">Giant reed</name>
    <name type="synonym">Donax arundinaceus</name>
    <dbReference type="NCBI Taxonomy" id="35708"/>
    <lineage>
        <taxon>Eukaryota</taxon>
        <taxon>Viridiplantae</taxon>
        <taxon>Streptophyta</taxon>
        <taxon>Embryophyta</taxon>
        <taxon>Tracheophyta</taxon>
        <taxon>Spermatophyta</taxon>
        <taxon>Magnoliopsida</taxon>
        <taxon>Liliopsida</taxon>
        <taxon>Poales</taxon>
        <taxon>Poaceae</taxon>
        <taxon>PACMAD clade</taxon>
        <taxon>Arundinoideae</taxon>
        <taxon>Arundineae</taxon>
        <taxon>Arundo</taxon>
    </lineage>
</organism>
<proteinExistence type="predicted"/>
<sequence>MFVLGSTPVCCGLF</sequence>
<accession>A0A0A9FD77</accession>
<reference evidence="1" key="1">
    <citation type="submission" date="2014-09" db="EMBL/GenBank/DDBJ databases">
        <authorList>
            <person name="Magalhaes I.L.F."/>
            <person name="Oliveira U."/>
            <person name="Santos F.R."/>
            <person name="Vidigal T.H.D.A."/>
            <person name="Brescovit A.D."/>
            <person name="Santos A.J."/>
        </authorList>
    </citation>
    <scope>NUCLEOTIDE SEQUENCE</scope>
    <source>
        <tissue evidence="1">Shoot tissue taken approximately 20 cm above the soil surface</tissue>
    </source>
</reference>